<dbReference type="OrthoDB" id="5416037at2759"/>
<organism evidence="4 5">
    <name type="scientific">Hyaloscypha variabilis (strain UAMH 11265 / GT02V1 / F)</name>
    <name type="common">Meliniomyces variabilis</name>
    <dbReference type="NCBI Taxonomy" id="1149755"/>
    <lineage>
        <taxon>Eukaryota</taxon>
        <taxon>Fungi</taxon>
        <taxon>Dikarya</taxon>
        <taxon>Ascomycota</taxon>
        <taxon>Pezizomycotina</taxon>
        <taxon>Leotiomycetes</taxon>
        <taxon>Helotiales</taxon>
        <taxon>Hyaloscyphaceae</taxon>
        <taxon>Hyaloscypha</taxon>
        <taxon>Hyaloscypha variabilis</taxon>
    </lineage>
</organism>
<dbReference type="STRING" id="1149755.A0A2J6QTS1"/>
<feature type="region of interest" description="Disordered" evidence="1">
    <location>
        <begin position="1"/>
        <end position="55"/>
    </location>
</feature>
<dbReference type="PANTHER" id="PTHR34502:SF4">
    <property type="entry name" value="DUF6594 DOMAIN-CONTAINING PROTEIN"/>
    <property type="match status" value="1"/>
</dbReference>
<keyword evidence="2" id="KW-1133">Transmembrane helix</keyword>
<feature type="transmembrane region" description="Helical" evidence="2">
    <location>
        <begin position="310"/>
        <end position="329"/>
    </location>
</feature>
<feature type="transmembrane region" description="Helical" evidence="2">
    <location>
        <begin position="283"/>
        <end position="303"/>
    </location>
</feature>
<keyword evidence="2" id="KW-0472">Membrane</keyword>
<accession>A0A2J6QTS1</accession>
<evidence type="ECO:0000256" key="2">
    <source>
        <dbReference type="SAM" id="Phobius"/>
    </source>
</evidence>
<sequence length="335" mass="37650">MTELADFNSTAENYNASPQSEGQPNNLLESFESLGSSPGEASGTSTRSSSESQVLTLQEVDEKPWKYIGYQGYSKVLSSDTDFLVFRRFGAINARSLLRLQDRVVILEEALEELDRKLKRRETPNIHNGWFRQDYEGREMVLDNIQIALSEYNVFLLQQGELSRQYPTAPPHAIKSLLNWHANHNNGAIETEEQRYLTKKHDLISLVPKSITPLERLLESSGWFKLHLIWKDKDVPELPLYDTNVVTLFSDGKIDRFIAVVITALGTLMLVVPLWVLPNLEDMNAKLGTITAFVVVFLGLVAYTTTAKPFETLAATAAYAAVLTVFLQLGKINSP</sequence>
<evidence type="ECO:0000313" key="5">
    <source>
        <dbReference type="Proteomes" id="UP000235786"/>
    </source>
</evidence>
<reference evidence="4 5" key="1">
    <citation type="submission" date="2016-04" db="EMBL/GenBank/DDBJ databases">
        <title>A degradative enzymes factory behind the ericoid mycorrhizal symbiosis.</title>
        <authorList>
            <consortium name="DOE Joint Genome Institute"/>
            <person name="Martino E."/>
            <person name="Morin E."/>
            <person name="Grelet G."/>
            <person name="Kuo A."/>
            <person name="Kohler A."/>
            <person name="Daghino S."/>
            <person name="Barry K."/>
            <person name="Choi C."/>
            <person name="Cichocki N."/>
            <person name="Clum A."/>
            <person name="Copeland A."/>
            <person name="Hainaut M."/>
            <person name="Haridas S."/>
            <person name="Labutti K."/>
            <person name="Lindquist E."/>
            <person name="Lipzen A."/>
            <person name="Khouja H.-R."/>
            <person name="Murat C."/>
            <person name="Ohm R."/>
            <person name="Olson A."/>
            <person name="Spatafora J."/>
            <person name="Veneault-Fourrey C."/>
            <person name="Henrissat B."/>
            <person name="Grigoriev I."/>
            <person name="Martin F."/>
            <person name="Perotto S."/>
        </authorList>
    </citation>
    <scope>NUCLEOTIDE SEQUENCE [LARGE SCALE GENOMIC DNA]</scope>
    <source>
        <strain evidence="4 5">F</strain>
    </source>
</reference>
<feature type="domain" description="DUF6594" evidence="3">
    <location>
        <begin position="70"/>
        <end position="323"/>
    </location>
</feature>
<gene>
    <name evidence="4" type="ORF">L207DRAFT_593226</name>
</gene>
<dbReference type="EMBL" id="KZ613972">
    <property type="protein sequence ID" value="PMD29656.1"/>
    <property type="molecule type" value="Genomic_DNA"/>
</dbReference>
<evidence type="ECO:0000313" key="4">
    <source>
        <dbReference type="EMBL" id="PMD29656.1"/>
    </source>
</evidence>
<feature type="compositionally biased region" description="Low complexity" evidence="1">
    <location>
        <begin position="39"/>
        <end position="52"/>
    </location>
</feature>
<keyword evidence="2" id="KW-0812">Transmembrane</keyword>
<evidence type="ECO:0000256" key="1">
    <source>
        <dbReference type="SAM" id="MobiDB-lite"/>
    </source>
</evidence>
<protein>
    <recommendedName>
        <fullName evidence="3">DUF6594 domain-containing protein</fullName>
    </recommendedName>
</protein>
<dbReference type="InterPro" id="IPR046529">
    <property type="entry name" value="DUF6594"/>
</dbReference>
<keyword evidence="5" id="KW-1185">Reference proteome</keyword>
<dbReference type="Proteomes" id="UP000235786">
    <property type="component" value="Unassembled WGS sequence"/>
</dbReference>
<proteinExistence type="predicted"/>
<dbReference type="Pfam" id="PF20237">
    <property type="entry name" value="DUF6594"/>
    <property type="match status" value="1"/>
</dbReference>
<dbReference type="AlphaFoldDB" id="A0A2J6QTS1"/>
<feature type="compositionally biased region" description="Polar residues" evidence="1">
    <location>
        <begin position="7"/>
        <end position="36"/>
    </location>
</feature>
<name>A0A2J6QTS1_HYAVF</name>
<evidence type="ECO:0000259" key="3">
    <source>
        <dbReference type="Pfam" id="PF20237"/>
    </source>
</evidence>
<dbReference type="PANTHER" id="PTHR34502">
    <property type="entry name" value="DUF6594 DOMAIN-CONTAINING PROTEIN-RELATED"/>
    <property type="match status" value="1"/>
</dbReference>
<feature type="transmembrane region" description="Helical" evidence="2">
    <location>
        <begin position="257"/>
        <end position="277"/>
    </location>
</feature>